<feature type="transmembrane region" description="Helical" evidence="8">
    <location>
        <begin position="195"/>
        <end position="217"/>
    </location>
</feature>
<evidence type="ECO:0000256" key="1">
    <source>
        <dbReference type="ARBA" id="ARBA00004651"/>
    </source>
</evidence>
<dbReference type="InterPro" id="IPR002781">
    <property type="entry name" value="TM_pro_TauE-like"/>
</dbReference>
<dbReference type="PATRIC" id="fig|60890.4.peg.2389"/>
<evidence type="ECO:0000313" key="10">
    <source>
        <dbReference type="Proteomes" id="UP000092565"/>
    </source>
</evidence>
<evidence type="ECO:0000256" key="3">
    <source>
        <dbReference type="ARBA" id="ARBA00022448"/>
    </source>
</evidence>
<organism evidence="9 10">
    <name type="scientific">Phaeobacter gallaeciensis</name>
    <dbReference type="NCBI Taxonomy" id="60890"/>
    <lineage>
        <taxon>Bacteria</taxon>
        <taxon>Pseudomonadati</taxon>
        <taxon>Pseudomonadota</taxon>
        <taxon>Alphaproteobacteria</taxon>
        <taxon>Rhodobacterales</taxon>
        <taxon>Roseobacteraceae</taxon>
        <taxon>Phaeobacter</taxon>
    </lineage>
</organism>
<evidence type="ECO:0000313" key="9">
    <source>
        <dbReference type="EMBL" id="ANP37351.1"/>
    </source>
</evidence>
<keyword evidence="10" id="KW-1185">Reference proteome</keyword>
<feature type="transmembrane region" description="Helical" evidence="8">
    <location>
        <begin position="164"/>
        <end position="183"/>
    </location>
</feature>
<dbReference type="GO" id="GO:0005886">
    <property type="term" value="C:plasma membrane"/>
    <property type="evidence" value="ECO:0007669"/>
    <property type="project" value="UniProtKB-SubCell"/>
</dbReference>
<feature type="transmembrane region" description="Helical" evidence="8">
    <location>
        <begin position="108"/>
        <end position="126"/>
    </location>
</feature>
<evidence type="ECO:0000256" key="8">
    <source>
        <dbReference type="RuleBase" id="RU363041"/>
    </source>
</evidence>
<dbReference type="EMBL" id="CP015124">
    <property type="protein sequence ID" value="ANP37351.1"/>
    <property type="molecule type" value="Genomic_DNA"/>
</dbReference>
<proteinExistence type="inferred from homology"/>
<dbReference type="AlphaFoldDB" id="A0A1B0ZT58"/>
<evidence type="ECO:0000256" key="5">
    <source>
        <dbReference type="ARBA" id="ARBA00022692"/>
    </source>
</evidence>
<keyword evidence="5 8" id="KW-0812">Transmembrane</keyword>
<name>A0A1B0ZT58_9RHOB</name>
<accession>A0A1B0ZT58</accession>
<gene>
    <name evidence="9" type="ORF">JL2886_02462</name>
</gene>
<sequence length="258" mass="26358">MLDLLPGFEVGIETLLLLMTAGFLAGFIDAVAGGGGLITVPVLLIAGANPVTALATNKIQGLFGAATAALSYARGGHVDLRRQGGSALIAFVAAIAGALLVSVLPTEWIRMILPLLLIGIAVFFATKKGLGDLDRARRLSPALFAGTMVPLCAAYDGLLGPGAGSFYMLAFVSLAGYGILKATAHTKLLNLASNAGALVAFAFVATPWWMTGLAMGLAQIAGARLGAGLAQKIGARLIKPLLVLTSVALAMKLIFDML</sequence>
<keyword evidence="6 8" id="KW-1133">Transmembrane helix</keyword>
<protein>
    <recommendedName>
        <fullName evidence="8">Probable membrane transporter protein</fullName>
    </recommendedName>
</protein>
<dbReference type="Proteomes" id="UP000092565">
    <property type="component" value="Chromosome"/>
</dbReference>
<evidence type="ECO:0000256" key="2">
    <source>
        <dbReference type="ARBA" id="ARBA00009142"/>
    </source>
</evidence>
<evidence type="ECO:0000256" key="7">
    <source>
        <dbReference type="ARBA" id="ARBA00023136"/>
    </source>
</evidence>
<evidence type="ECO:0000256" key="6">
    <source>
        <dbReference type="ARBA" id="ARBA00022989"/>
    </source>
</evidence>
<feature type="transmembrane region" description="Helical" evidence="8">
    <location>
        <begin position="84"/>
        <end position="102"/>
    </location>
</feature>
<feature type="transmembrane region" description="Helical" evidence="8">
    <location>
        <begin position="237"/>
        <end position="255"/>
    </location>
</feature>
<keyword evidence="4 8" id="KW-1003">Cell membrane</keyword>
<dbReference type="PANTHER" id="PTHR30269">
    <property type="entry name" value="TRANSMEMBRANE PROTEIN YFCA"/>
    <property type="match status" value="1"/>
</dbReference>
<keyword evidence="7 8" id="KW-0472">Membrane</keyword>
<feature type="transmembrane region" description="Helical" evidence="8">
    <location>
        <begin position="15"/>
        <end position="48"/>
    </location>
</feature>
<keyword evidence="3" id="KW-0813">Transport</keyword>
<dbReference type="InterPro" id="IPR052017">
    <property type="entry name" value="TSUP"/>
</dbReference>
<reference evidence="9 10" key="1">
    <citation type="submission" date="2016-04" db="EMBL/GenBank/DDBJ databases">
        <authorList>
            <person name="Evans L.H."/>
            <person name="Alamgir A."/>
            <person name="Owens N."/>
            <person name="Weber N.D."/>
            <person name="Virtaneva K."/>
            <person name="Barbian K."/>
            <person name="Babar A."/>
            <person name="Rosenke K."/>
        </authorList>
    </citation>
    <scope>NUCLEOTIDE SEQUENCE [LARGE SCALE GENOMIC DNA]</scope>
    <source>
        <strain evidence="9 10">JL2886</strain>
    </source>
</reference>
<dbReference type="Pfam" id="PF01925">
    <property type="entry name" value="TauE"/>
    <property type="match status" value="1"/>
</dbReference>
<evidence type="ECO:0000256" key="4">
    <source>
        <dbReference type="ARBA" id="ARBA00022475"/>
    </source>
</evidence>
<comment type="subcellular location">
    <subcellularLocation>
        <location evidence="1 8">Cell membrane</location>
        <topology evidence="1 8">Multi-pass membrane protein</topology>
    </subcellularLocation>
</comment>
<comment type="similarity">
    <text evidence="2 8">Belongs to the 4-toluene sulfonate uptake permease (TSUP) (TC 2.A.102) family.</text>
</comment>
<dbReference type="PANTHER" id="PTHR30269:SF0">
    <property type="entry name" value="MEMBRANE TRANSPORTER PROTEIN YFCA-RELATED"/>
    <property type="match status" value="1"/>
</dbReference>